<feature type="transmembrane region" description="Helical" evidence="10">
    <location>
        <begin position="205"/>
        <end position="228"/>
    </location>
</feature>
<feature type="transmembrane region" description="Helical" evidence="10">
    <location>
        <begin position="165"/>
        <end position="193"/>
    </location>
</feature>
<feature type="transmembrane region" description="Helical" evidence="10">
    <location>
        <begin position="61"/>
        <end position="84"/>
    </location>
</feature>
<dbReference type="GO" id="GO:0000220">
    <property type="term" value="C:vacuolar proton-transporting V-type ATPase, V0 domain"/>
    <property type="evidence" value="ECO:0007669"/>
    <property type="project" value="EnsemblFungi"/>
</dbReference>
<evidence type="ECO:0000256" key="7">
    <source>
        <dbReference type="ARBA" id="ARBA00023136"/>
    </source>
</evidence>
<dbReference type="InterPro" id="IPR035921">
    <property type="entry name" value="F/V-ATP_Csub_sf"/>
</dbReference>
<evidence type="ECO:0000259" key="12">
    <source>
        <dbReference type="Pfam" id="PF00137"/>
    </source>
</evidence>
<evidence type="ECO:0000256" key="10">
    <source>
        <dbReference type="RuleBase" id="RU363060"/>
    </source>
</evidence>
<keyword evidence="6 10" id="KW-0406">Ion transport</keyword>
<dbReference type="GO" id="GO:0007035">
    <property type="term" value="P:vacuolar acidification"/>
    <property type="evidence" value="ECO:0007669"/>
    <property type="project" value="EnsemblFungi"/>
</dbReference>
<comment type="caution">
    <text evidence="13">The sequence shown here is derived from an EMBL/GenBank/DDBJ whole genome shotgun (WGS) entry which is preliminary data.</text>
</comment>
<comment type="subcellular location">
    <subcellularLocation>
        <location evidence="1">Membrane</location>
        <topology evidence="1">Multi-pass membrane protein</topology>
    </subcellularLocation>
</comment>
<sequence>MSGVGYRPPAEMVAPESEAPSPQSYYSWYSLYYWILGILIIALVVYITVDTLTRPDTQFIVGRFILGISPYIWGSLGLAISLSLSALGAGWYTFVLLLIPRGIFTIGSTLLGTTVKVPRVRTKNLISVLLCEAVAIYGIITNVIMSGKLAQYSSATPQNCHIGYAIFWAGVTVGIAEFSCALAVGLIGSSAVIADAQNPSLFVKILIIEIFASAIGLFGVISAIVTILPLPTMA</sequence>
<evidence type="ECO:0000256" key="8">
    <source>
        <dbReference type="ARBA" id="ARBA00045519"/>
    </source>
</evidence>
<evidence type="ECO:0000256" key="6">
    <source>
        <dbReference type="ARBA" id="ARBA00023065"/>
    </source>
</evidence>
<dbReference type="GO" id="GO:0008553">
    <property type="term" value="F:P-type proton-exporting transporter activity"/>
    <property type="evidence" value="ECO:0007669"/>
    <property type="project" value="EnsemblFungi"/>
</dbReference>
<evidence type="ECO:0000256" key="11">
    <source>
        <dbReference type="SAM" id="MobiDB-lite"/>
    </source>
</evidence>
<accession>A0A2H9TJZ0</accession>
<evidence type="ECO:0000313" key="13">
    <source>
        <dbReference type="EMBL" id="PJF18056.1"/>
    </source>
</evidence>
<dbReference type="PRINTS" id="PR00122">
    <property type="entry name" value="VACATPASE"/>
</dbReference>
<dbReference type="Proteomes" id="UP000240830">
    <property type="component" value="Unassembled WGS sequence"/>
</dbReference>
<comment type="similarity">
    <text evidence="2 10">Belongs to the V-ATPase proteolipid subunit family.</text>
</comment>
<keyword evidence="4 10" id="KW-0812">Transmembrane</keyword>
<gene>
    <name evidence="13" type="ORF">PSACC_02129</name>
</gene>
<evidence type="ECO:0000256" key="3">
    <source>
        <dbReference type="ARBA" id="ARBA00022448"/>
    </source>
</evidence>
<dbReference type="OrthoDB" id="10264021at2759"/>
<comment type="caution">
    <text evidence="10">Lacks conserved residue(s) required for the propagation of feature annotation.</text>
</comment>
<evidence type="ECO:0000256" key="2">
    <source>
        <dbReference type="ARBA" id="ARBA00007296"/>
    </source>
</evidence>
<dbReference type="SUPFAM" id="SSF81333">
    <property type="entry name" value="F1F0 ATP synthase subunit C"/>
    <property type="match status" value="2"/>
</dbReference>
<dbReference type="CDD" id="cd18178">
    <property type="entry name" value="ATP-synt_Vo_c_ATP6F_rpt2"/>
    <property type="match status" value="1"/>
</dbReference>
<dbReference type="GO" id="GO:0046961">
    <property type="term" value="F:proton-transporting ATPase activity, rotational mechanism"/>
    <property type="evidence" value="ECO:0007669"/>
    <property type="project" value="InterPro"/>
</dbReference>
<keyword evidence="3 10" id="KW-0813">Transport</keyword>
<name>A0A2H9TJZ0_9FUNG</name>
<evidence type="ECO:0000313" key="14">
    <source>
        <dbReference type="Proteomes" id="UP000240830"/>
    </source>
</evidence>
<keyword evidence="14" id="KW-1185">Reference proteome</keyword>
<protein>
    <submittedName>
        <fullName evidence="13">V-type proton ATPase proteolipid subunit</fullName>
    </submittedName>
</protein>
<comment type="function">
    <text evidence="10">Proton-conducting pore forming of the V0 complex of vacuolar(H+)-ATPase (V-ATPase), a multisubunit enzyme composed of a peripheral complex (V1) that hydrolyzes ATP and a membrane integral complex (V0) that translocates protons. V-ATPase is responsible for acidifying and maintaining the pH of intracellular compartments.</text>
</comment>
<dbReference type="STRING" id="1246581.A0A2H9TJZ0"/>
<comment type="function">
    <text evidence="8">Proton-conducting pore forming subunit of the V0 complex of vacuolar(H+)-ATPase (V-ATPase), a multisubunit enzyme composed of a peripheral complex (V1) that hydrolyzes ATP and a membrane integral complex (V0) that translocates protons. V-ATPase is responsible for acidifying and maintaining the pH of intracellular compartments.</text>
</comment>
<evidence type="ECO:0000256" key="1">
    <source>
        <dbReference type="ARBA" id="ARBA00004141"/>
    </source>
</evidence>
<evidence type="ECO:0000256" key="5">
    <source>
        <dbReference type="ARBA" id="ARBA00022989"/>
    </source>
</evidence>
<comment type="subunit">
    <text evidence="9 10">V-ATPase is a heteromultimeric enzyme composed of a peripheral catalytic V1 complex (components A to H) attached to an integral membrane V0 proton pore complex (components: a, c, c', c'', d, e, f and VOA1). The decameric c-ring forms the proton-conducting pore, and is composed of eight proteolipid subunits c, one subunit c' and one subunit c''.</text>
</comment>
<feature type="domain" description="V-ATPase proteolipid subunit C-like" evidence="12">
    <location>
        <begin position="102"/>
        <end position="145"/>
    </location>
</feature>
<dbReference type="AlphaFoldDB" id="A0A2H9TJZ0"/>
<feature type="region of interest" description="Disordered" evidence="11">
    <location>
        <begin position="1"/>
        <end position="22"/>
    </location>
</feature>
<feature type="transmembrane region" description="Helical" evidence="10">
    <location>
        <begin position="125"/>
        <end position="145"/>
    </location>
</feature>
<dbReference type="EMBL" id="MTSL01000146">
    <property type="protein sequence ID" value="PJF18056.1"/>
    <property type="molecule type" value="Genomic_DNA"/>
</dbReference>
<dbReference type="PANTHER" id="PTHR10263">
    <property type="entry name" value="V-TYPE PROTON ATPASE PROTEOLIPID SUBUNIT"/>
    <property type="match status" value="1"/>
</dbReference>
<proteinExistence type="inferred from homology"/>
<organism evidence="13 14">
    <name type="scientific">Paramicrosporidium saccamoebae</name>
    <dbReference type="NCBI Taxonomy" id="1246581"/>
    <lineage>
        <taxon>Eukaryota</taxon>
        <taxon>Fungi</taxon>
        <taxon>Fungi incertae sedis</taxon>
        <taxon>Cryptomycota</taxon>
        <taxon>Cryptomycota incertae sedis</taxon>
        <taxon>Paramicrosporidium</taxon>
    </lineage>
</organism>
<feature type="transmembrane region" description="Helical" evidence="10">
    <location>
        <begin position="90"/>
        <end position="113"/>
    </location>
</feature>
<dbReference type="Gene3D" id="1.20.120.610">
    <property type="entry name" value="lithium bound rotor ring of v- atpase"/>
    <property type="match status" value="1"/>
</dbReference>
<feature type="transmembrane region" description="Helical" evidence="10">
    <location>
        <begin position="31"/>
        <end position="49"/>
    </location>
</feature>
<reference evidence="13 14" key="1">
    <citation type="submission" date="2016-10" db="EMBL/GenBank/DDBJ databases">
        <title>The genome of Paramicrosporidium saccamoebae is the missing link in understanding Cryptomycota and Microsporidia evolution.</title>
        <authorList>
            <person name="Quandt C.A."/>
            <person name="Beaudet D."/>
            <person name="Corsaro D."/>
            <person name="Michel R."/>
            <person name="Corradi N."/>
            <person name="James T."/>
        </authorList>
    </citation>
    <scope>NUCLEOTIDE SEQUENCE [LARGE SCALE GENOMIC DNA]</scope>
    <source>
        <strain evidence="13 14">KSL3</strain>
    </source>
</reference>
<evidence type="ECO:0000256" key="9">
    <source>
        <dbReference type="ARBA" id="ARBA00046480"/>
    </source>
</evidence>
<evidence type="ECO:0000256" key="4">
    <source>
        <dbReference type="ARBA" id="ARBA00022692"/>
    </source>
</evidence>
<dbReference type="InterPro" id="IPR000245">
    <property type="entry name" value="ATPase_proteolipid_csu"/>
</dbReference>
<keyword evidence="5 10" id="KW-1133">Transmembrane helix</keyword>
<dbReference type="InterPro" id="IPR002379">
    <property type="entry name" value="ATPase_proteolipid_c-like_dom"/>
</dbReference>
<keyword evidence="7 10" id="KW-0472">Membrane</keyword>
<dbReference type="Pfam" id="PF00137">
    <property type="entry name" value="ATP-synt_C"/>
    <property type="match status" value="2"/>
</dbReference>
<feature type="domain" description="V-ATPase proteolipid subunit C-like" evidence="12">
    <location>
        <begin position="167"/>
        <end position="225"/>
    </location>
</feature>